<reference evidence="1 2" key="1">
    <citation type="submission" date="2019-09" db="EMBL/GenBank/DDBJ databases">
        <authorList>
            <person name="Chandra G."/>
            <person name="Truman W A."/>
        </authorList>
    </citation>
    <scope>NUCLEOTIDE SEQUENCE [LARGE SCALE GENOMIC DNA]</scope>
    <source>
        <strain evidence="1">PS896</strain>
    </source>
</reference>
<dbReference type="EMBL" id="CABVIN010000005">
    <property type="protein sequence ID" value="VVP22731.1"/>
    <property type="molecule type" value="Genomic_DNA"/>
</dbReference>
<gene>
    <name evidence="1" type="ORF">PS896_03928</name>
</gene>
<name>A0A5E7MDU1_PSEFL</name>
<sequence>MRVRFEVHMDNGVKNGKWTGKVVYAVVDMQDRSAPKTVLSHETEEAARLHCERLNSTVS</sequence>
<proteinExistence type="predicted"/>
<organism evidence="1 2">
    <name type="scientific">Pseudomonas fluorescens</name>
    <dbReference type="NCBI Taxonomy" id="294"/>
    <lineage>
        <taxon>Bacteria</taxon>
        <taxon>Pseudomonadati</taxon>
        <taxon>Pseudomonadota</taxon>
        <taxon>Gammaproteobacteria</taxon>
        <taxon>Pseudomonadales</taxon>
        <taxon>Pseudomonadaceae</taxon>
        <taxon>Pseudomonas</taxon>
    </lineage>
</organism>
<accession>A0A5E7MDU1</accession>
<dbReference type="Proteomes" id="UP000377224">
    <property type="component" value="Unassembled WGS sequence"/>
</dbReference>
<dbReference type="AlphaFoldDB" id="A0A5E7MDU1"/>
<evidence type="ECO:0000313" key="2">
    <source>
        <dbReference type="Proteomes" id="UP000377224"/>
    </source>
</evidence>
<protein>
    <submittedName>
        <fullName evidence="1">Uncharacterized protein</fullName>
    </submittedName>
</protein>
<evidence type="ECO:0000313" key="1">
    <source>
        <dbReference type="EMBL" id="VVP22731.1"/>
    </source>
</evidence>